<keyword evidence="2" id="KW-0560">Oxidoreductase</keyword>
<comment type="caution">
    <text evidence="5">The sequence shown here is derived from an EMBL/GenBank/DDBJ whole genome shotgun (WGS) entry which is preliminary data.</text>
</comment>
<reference evidence="5" key="1">
    <citation type="submission" date="2021-01" db="EMBL/GenBank/DDBJ databases">
        <title>Whole genome shotgun sequence of Actinocatenispora rupis NBRC 107355.</title>
        <authorList>
            <person name="Komaki H."/>
            <person name="Tamura T."/>
        </authorList>
    </citation>
    <scope>NUCLEOTIDE SEQUENCE</scope>
    <source>
        <strain evidence="5">NBRC 107355</strain>
    </source>
</reference>
<dbReference type="InterPro" id="IPR057326">
    <property type="entry name" value="KR_dom"/>
</dbReference>
<dbReference type="Pfam" id="PF00106">
    <property type="entry name" value="adh_short"/>
    <property type="match status" value="1"/>
</dbReference>
<accession>A0A8J3J2K8</accession>
<feature type="domain" description="Ketoreductase" evidence="4">
    <location>
        <begin position="6"/>
        <end position="191"/>
    </location>
</feature>
<protein>
    <submittedName>
        <fullName evidence="5">Dehydrogenase</fullName>
    </submittedName>
</protein>
<dbReference type="SUPFAM" id="SSF51735">
    <property type="entry name" value="NAD(P)-binding Rossmann-fold domains"/>
    <property type="match status" value="1"/>
</dbReference>
<evidence type="ECO:0000259" key="4">
    <source>
        <dbReference type="SMART" id="SM00822"/>
    </source>
</evidence>
<organism evidence="5 6">
    <name type="scientific">Actinocatenispora rupis</name>
    <dbReference type="NCBI Taxonomy" id="519421"/>
    <lineage>
        <taxon>Bacteria</taxon>
        <taxon>Bacillati</taxon>
        <taxon>Actinomycetota</taxon>
        <taxon>Actinomycetes</taxon>
        <taxon>Micromonosporales</taxon>
        <taxon>Micromonosporaceae</taxon>
        <taxon>Actinocatenispora</taxon>
    </lineage>
</organism>
<gene>
    <name evidence="5" type="ORF">Aru02nite_39170</name>
</gene>
<dbReference type="PRINTS" id="PR00080">
    <property type="entry name" value="SDRFAMILY"/>
</dbReference>
<dbReference type="PANTHER" id="PTHR44196">
    <property type="entry name" value="DEHYDROGENASE/REDUCTASE SDR FAMILY MEMBER 7B"/>
    <property type="match status" value="1"/>
</dbReference>
<dbReference type="PANTHER" id="PTHR44196:SF2">
    <property type="entry name" value="SHORT-CHAIN DEHYDROGENASE-RELATED"/>
    <property type="match status" value="1"/>
</dbReference>
<dbReference type="RefSeq" id="WP_203659603.1">
    <property type="nucleotide sequence ID" value="NZ_BAAAZM010000008.1"/>
</dbReference>
<evidence type="ECO:0000256" key="2">
    <source>
        <dbReference type="ARBA" id="ARBA00023002"/>
    </source>
</evidence>
<dbReference type="InterPro" id="IPR036291">
    <property type="entry name" value="NAD(P)-bd_dom_sf"/>
</dbReference>
<name>A0A8J3J2K8_9ACTN</name>
<dbReference type="AlphaFoldDB" id="A0A8J3J2K8"/>
<evidence type="ECO:0000313" key="5">
    <source>
        <dbReference type="EMBL" id="GID13028.1"/>
    </source>
</evidence>
<sequence>MDYRGSTALVTGASGGIGAAFAEELAARGADVVLVARSAETLAALAARLHTDHGVRAEVVAADLTGPDAADTVYEEVARRGMRVDLLVNNAGFGSAGRFGEIPVGRSRTEITLDVTALVELTRAFLPDMAARGRGGVLNVASIAGFQPTPYMAVYGAAKAFVLSFSRALWAEYRGSGVRVTAVCPGPVRTGFADRLGTPPPYAGQFRSAPQVVRTALRAYERGRHTVTPGIVNAALGYGRLLPVRATLGLARYLTGRVVGDSASPELAAAPH</sequence>
<dbReference type="SMART" id="SM00822">
    <property type="entry name" value="PKS_KR"/>
    <property type="match status" value="1"/>
</dbReference>
<proteinExistence type="inferred from homology"/>
<comment type="similarity">
    <text evidence="1 3">Belongs to the short-chain dehydrogenases/reductases (SDR) family.</text>
</comment>
<dbReference type="PRINTS" id="PR00081">
    <property type="entry name" value="GDHRDH"/>
</dbReference>
<dbReference type="Proteomes" id="UP000612808">
    <property type="component" value="Unassembled WGS sequence"/>
</dbReference>
<evidence type="ECO:0000256" key="1">
    <source>
        <dbReference type="ARBA" id="ARBA00006484"/>
    </source>
</evidence>
<dbReference type="GO" id="GO:0016020">
    <property type="term" value="C:membrane"/>
    <property type="evidence" value="ECO:0007669"/>
    <property type="project" value="TreeGrafter"/>
</dbReference>
<dbReference type="InterPro" id="IPR002347">
    <property type="entry name" value="SDR_fam"/>
</dbReference>
<evidence type="ECO:0000313" key="6">
    <source>
        <dbReference type="Proteomes" id="UP000612808"/>
    </source>
</evidence>
<dbReference type="Gene3D" id="3.40.50.720">
    <property type="entry name" value="NAD(P)-binding Rossmann-like Domain"/>
    <property type="match status" value="1"/>
</dbReference>
<keyword evidence="6" id="KW-1185">Reference proteome</keyword>
<dbReference type="PIRSF" id="PIRSF000126">
    <property type="entry name" value="11-beta-HSD1"/>
    <property type="match status" value="1"/>
</dbReference>
<dbReference type="GO" id="GO:0016491">
    <property type="term" value="F:oxidoreductase activity"/>
    <property type="evidence" value="ECO:0007669"/>
    <property type="project" value="UniProtKB-KW"/>
</dbReference>
<dbReference type="EMBL" id="BOMB01000021">
    <property type="protein sequence ID" value="GID13028.1"/>
    <property type="molecule type" value="Genomic_DNA"/>
</dbReference>
<evidence type="ECO:0000256" key="3">
    <source>
        <dbReference type="RuleBase" id="RU000363"/>
    </source>
</evidence>